<sequence length="161" mass="18038">MLFLCLVTYSSGDLIEDVCRTSNNFKVCTIALRTDPKSSSADKKGLVHILLQQCLSKAKRIYNEVVSLLEQAKEHVLIQCLHICKENYDGAVDDATTSIKDFDANNYFRAKIFASAIINGPDTCEESFTEELVRTSPIKSKSEDLMKFVDLTLSLVNQFSN</sequence>
<name>M1DV11_SOLTU</name>
<dbReference type="STRING" id="4113.M1DV11"/>
<evidence type="ECO:0000256" key="2">
    <source>
        <dbReference type="ARBA" id="ARBA00023157"/>
    </source>
</evidence>
<dbReference type="InterPro" id="IPR035513">
    <property type="entry name" value="Invertase/methylesterase_inhib"/>
</dbReference>
<comment type="similarity">
    <text evidence="3">Belongs to the PMEI family.</text>
</comment>
<reference evidence="5" key="2">
    <citation type="submission" date="2015-06" db="UniProtKB">
        <authorList>
            <consortium name="EnsemblPlants"/>
        </authorList>
    </citation>
    <scope>IDENTIFICATION</scope>
    <source>
        <strain evidence="5">DM1-3 516 R44</strain>
    </source>
</reference>
<keyword evidence="6" id="KW-1185">Reference proteome</keyword>
<dbReference type="Proteomes" id="UP000011115">
    <property type="component" value="Unassembled WGS sequence"/>
</dbReference>
<dbReference type="PANTHER" id="PTHR36710:SF18">
    <property type="entry name" value="PECTINESTERASE INHIBITOR 5-RELATED"/>
    <property type="match status" value="1"/>
</dbReference>
<keyword evidence="1" id="KW-0732">Signal</keyword>
<dbReference type="InterPro" id="IPR052421">
    <property type="entry name" value="PCW_Enzyme_Inhibitor"/>
</dbReference>
<dbReference type="OMA" id="CLHICKE"/>
<feature type="domain" description="Pectinesterase inhibitor" evidence="4">
    <location>
        <begin position="10"/>
        <end position="155"/>
    </location>
</feature>
<dbReference type="SUPFAM" id="SSF101148">
    <property type="entry name" value="Plant invertase/pectin methylesterase inhibitor"/>
    <property type="match status" value="1"/>
</dbReference>
<protein>
    <submittedName>
        <fullName evidence="5">Pectinmethylesterase inhibitor 2</fullName>
    </submittedName>
</protein>
<dbReference type="GO" id="GO:0009827">
    <property type="term" value="P:plant-type cell wall modification"/>
    <property type="evidence" value="ECO:0000318"/>
    <property type="project" value="GO_Central"/>
</dbReference>
<dbReference type="PANTHER" id="PTHR36710">
    <property type="entry name" value="PECTINESTERASE INHIBITOR-LIKE"/>
    <property type="match status" value="1"/>
</dbReference>
<dbReference type="SMART" id="SM00856">
    <property type="entry name" value="PMEI"/>
    <property type="match status" value="1"/>
</dbReference>
<keyword evidence="2" id="KW-1015">Disulfide bond</keyword>
<proteinExistence type="inferred from homology"/>
<dbReference type="HOGENOM" id="CLU_033761_7_1_1"/>
<dbReference type="Pfam" id="PF04043">
    <property type="entry name" value="PMEI"/>
    <property type="match status" value="1"/>
</dbReference>
<evidence type="ECO:0000259" key="4">
    <source>
        <dbReference type="SMART" id="SM00856"/>
    </source>
</evidence>
<dbReference type="GO" id="GO:0004857">
    <property type="term" value="F:enzyme inhibitor activity"/>
    <property type="evidence" value="ECO:0000318"/>
    <property type="project" value="GO_Central"/>
</dbReference>
<organism evidence="5 6">
    <name type="scientific">Solanum tuberosum</name>
    <name type="common">Potato</name>
    <dbReference type="NCBI Taxonomy" id="4113"/>
    <lineage>
        <taxon>Eukaryota</taxon>
        <taxon>Viridiplantae</taxon>
        <taxon>Streptophyta</taxon>
        <taxon>Embryophyta</taxon>
        <taxon>Tracheophyta</taxon>
        <taxon>Spermatophyta</taxon>
        <taxon>Magnoliopsida</taxon>
        <taxon>eudicotyledons</taxon>
        <taxon>Gunneridae</taxon>
        <taxon>Pentapetalae</taxon>
        <taxon>asterids</taxon>
        <taxon>lamiids</taxon>
        <taxon>Solanales</taxon>
        <taxon>Solanaceae</taxon>
        <taxon>Solanoideae</taxon>
        <taxon>Solaneae</taxon>
        <taxon>Solanum</taxon>
    </lineage>
</organism>
<dbReference type="AlphaFoldDB" id="M1DV11"/>
<dbReference type="SMR" id="M1DV11"/>
<dbReference type="Gene3D" id="1.20.140.40">
    <property type="entry name" value="Invertase/pectin methylesterase inhibitor family protein"/>
    <property type="match status" value="1"/>
</dbReference>
<evidence type="ECO:0000256" key="1">
    <source>
        <dbReference type="ARBA" id="ARBA00022729"/>
    </source>
</evidence>
<dbReference type="NCBIfam" id="TIGR01614">
    <property type="entry name" value="PME_inhib"/>
    <property type="match status" value="1"/>
</dbReference>
<dbReference type="GO" id="GO:0009505">
    <property type="term" value="C:plant-type cell wall"/>
    <property type="evidence" value="ECO:0000318"/>
    <property type="project" value="GO_Central"/>
</dbReference>
<dbReference type="eggNOG" id="ENOG502SU64">
    <property type="taxonomic scope" value="Eukaryota"/>
</dbReference>
<dbReference type="Gramene" id="PGSC0003DMT400094855">
    <property type="protein sequence ID" value="PGSC0003DMT400094855"/>
    <property type="gene ID" value="PGSC0003DMG400044426"/>
</dbReference>
<dbReference type="InParanoid" id="M1DV11"/>
<dbReference type="CDD" id="cd14859">
    <property type="entry name" value="PMEI_like"/>
    <property type="match status" value="1"/>
</dbReference>
<reference evidence="6" key="1">
    <citation type="journal article" date="2011" name="Nature">
        <title>Genome sequence and analysis of the tuber crop potato.</title>
        <authorList>
            <consortium name="The Potato Genome Sequencing Consortium"/>
        </authorList>
    </citation>
    <scope>NUCLEOTIDE SEQUENCE [LARGE SCALE GENOMIC DNA]</scope>
    <source>
        <strain evidence="6">cv. DM1-3 516 R44</strain>
    </source>
</reference>
<evidence type="ECO:0000313" key="5">
    <source>
        <dbReference type="EnsemblPlants" id="PGSC0003DMT400094855"/>
    </source>
</evidence>
<evidence type="ECO:0000313" key="6">
    <source>
        <dbReference type="Proteomes" id="UP000011115"/>
    </source>
</evidence>
<accession>M1DV11</accession>
<dbReference type="InterPro" id="IPR006501">
    <property type="entry name" value="Pectinesterase_inhib_dom"/>
</dbReference>
<dbReference type="PaxDb" id="4113-PGSC0003DMT400094855"/>
<dbReference type="EnsemblPlants" id="PGSC0003DMT400094855">
    <property type="protein sequence ID" value="PGSC0003DMT400094855"/>
    <property type="gene ID" value="PGSC0003DMG400044426"/>
</dbReference>
<evidence type="ECO:0000256" key="3">
    <source>
        <dbReference type="ARBA" id="ARBA00038471"/>
    </source>
</evidence>